<feature type="transmembrane region" description="Helical" evidence="1">
    <location>
        <begin position="32"/>
        <end position="58"/>
    </location>
</feature>
<dbReference type="RefSeq" id="WP_129927623.1">
    <property type="nucleotide sequence ID" value="NZ_SEOO01000058.1"/>
</dbReference>
<feature type="transmembrane region" description="Helical" evidence="1">
    <location>
        <begin position="142"/>
        <end position="159"/>
    </location>
</feature>
<dbReference type="EMBL" id="SEOO01000058">
    <property type="protein sequence ID" value="RYM06472.1"/>
    <property type="molecule type" value="Genomic_DNA"/>
</dbReference>
<evidence type="ECO:0000256" key="1">
    <source>
        <dbReference type="SAM" id="Phobius"/>
    </source>
</evidence>
<feature type="transmembrane region" description="Helical" evidence="1">
    <location>
        <begin position="79"/>
        <end position="97"/>
    </location>
</feature>
<dbReference type="Pfam" id="PF20349">
    <property type="entry name" value="DUF6644"/>
    <property type="match status" value="1"/>
</dbReference>
<keyword evidence="1" id="KW-0472">Membrane</keyword>
<evidence type="ECO:0000259" key="2">
    <source>
        <dbReference type="Pfam" id="PF20349"/>
    </source>
</evidence>
<accession>A0A8G2DU10</accession>
<feature type="transmembrane region" description="Helical" evidence="1">
    <location>
        <begin position="189"/>
        <end position="210"/>
    </location>
</feature>
<dbReference type="AlphaFoldDB" id="A0A8G2DU10"/>
<feature type="transmembrane region" description="Helical" evidence="1">
    <location>
        <begin position="249"/>
        <end position="272"/>
    </location>
</feature>
<gene>
    <name evidence="3" type="ORF">EWH12_20120</name>
</gene>
<name>A0A8G2DU10_9SPHN</name>
<evidence type="ECO:0000313" key="3">
    <source>
        <dbReference type="EMBL" id="RYM06472.1"/>
    </source>
</evidence>
<keyword evidence="1" id="KW-1133">Transmembrane helix</keyword>
<feature type="transmembrane region" description="Helical" evidence="1">
    <location>
        <begin position="103"/>
        <end position="122"/>
    </location>
</feature>
<sequence>MSINFNETLPWLGSSVDALARTPIIQNVNETAWIFAVVETGHLLFLAILGGAVFGLNLRVLGLILPDMSAKDVERMVRPYYRVGVAGSLLTGLAMGLTVARTLLPSGAFFIKILALLAAIALSHVLTQQVRNGRTRISEQGLLAFATLFWLGSLFLFASTEGLDSGALLVGLAGAGLLAAAVQRRLRPVVMGFSTAALALWFVALDGSIWPGPTQLAGWFDHAALAVVVVPALGAGIRGLQTDASSKLLALKLLAFASTLTWVTVAAAGRWIGFS</sequence>
<organism evidence="3 4">
    <name type="scientific">Sphingobium cupriresistens</name>
    <dbReference type="NCBI Taxonomy" id="1132417"/>
    <lineage>
        <taxon>Bacteria</taxon>
        <taxon>Pseudomonadati</taxon>
        <taxon>Pseudomonadota</taxon>
        <taxon>Alphaproteobacteria</taxon>
        <taxon>Sphingomonadales</taxon>
        <taxon>Sphingomonadaceae</taxon>
        <taxon>Sphingobium</taxon>
    </lineage>
</organism>
<feature type="transmembrane region" description="Helical" evidence="1">
    <location>
        <begin position="165"/>
        <end position="182"/>
    </location>
</feature>
<evidence type="ECO:0000313" key="4">
    <source>
        <dbReference type="Proteomes" id="UP000291572"/>
    </source>
</evidence>
<protein>
    <recommendedName>
        <fullName evidence="2">DUF6644 domain-containing protein</fullName>
    </recommendedName>
</protein>
<feature type="transmembrane region" description="Helical" evidence="1">
    <location>
        <begin position="216"/>
        <end position="237"/>
    </location>
</feature>
<proteinExistence type="predicted"/>
<feature type="domain" description="DUF6644" evidence="2">
    <location>
        <begin position="39"/>
        <end position="134"/>
    </location>
</feature>
<dbReference type="OrthoDB" id="7471951at2"/>
<comment type="caution">
    <text evidence="3">The sequence shown here is derived from an EMBL/GenBank/DDBJ whole genome shotgun (WGS) entry which is preliminary data.</text>
</comment>
<dbReference type="Proteomes" id="UP000291572">
    <property type="component" value="Unassembled WGS sequence"/>
</dbReference>
<dbReference type="InterPro" id="IPR046586">
    <property type="entry name" value="DUF6644"/>
</dbReference>
<reference evidence="3 4" key="1">
    <citation type="submission" date="2019-02" db="EMBL/GenBank/DDBJ databases">
        <authorList>
            <person name="Feng G."/>
        </authorList>
    </citation>
    <scope>NUCLEOTIDE SEQUENCE [LARGE SCALE GENOMIC DNA]</scope>
    <source>
        <strain evidence="3 4">CCTCC AB 2011146</strain>
    </source>
</reference>
<keyword evidence="1" id="KW-0812">Transmembrane</keyword>